<keyword evidence="1" id="KW-0732">Signal</keyword>
<dbReference type="PANTHER" id="PTHR30006:SF2">
    <property type="entry name" value="ABC TRANSPORTER SUBSTRATE-BINDING PROTEIN"/>
    <property type="match status" value="1"/>
</dbReference>
<protein>
    <submittedName>
        <fullName evidence="2">ABC transporter substrate-binding protein</fullName>
    </submittedName>
</protein>
<dbReference type="GO" id="GO:0030288">
    <property type="term" value="C:outer membrane-bounded periplasmic space"/>
    <property type="evidence" value="ECO:0007669"/>
    <property type="project" value="TreeGrafter"/>
</dbReference>
<dbReference type="Gene3D" id="3.40.190.10">
    <property type="entry name" value="Periplasmic binding protein-like II"/>
    <property type="match status" value="2"/>
</dbReference>
<keyword evidence="3" id="KW-1185">Reference proteome</keyword>
<organism evidence="2 3">
    <name type="scientific">Phreatobacter aquaticus</name>
    <dbReference type="NCBI Taxonomy" id="2570229"/>
    <lineage>
        <taxon>Bacteria</taxon>
        <taxon>Pseudomonadati</taxon>
        <taxon>Pseudomonadota</taxon>
        <taxon>Alphaproteobacteria</taxon>
        <taxon>Hyphomicrobiales</taxon>
        <taxon>Phreatobacteraceae</taxon>
        <taxon>Phreatobacter</taxon>
    </lineage>
</organism>
<dbReference type="GO" id="GO:0030976">
    <property type="term" value="F:thiamine pyrophosphate binding"/>
    <property type="evidence" value="ECO:0007669"/>
    <property type="project" value="TreeGrafter"/>
</dbReference>
<dbReference type="PROSITE" id="PS51318">
    <property type="entry name" value="TAT"/>
    <property type="match status" value="1"/>
</dbReference>
<dbReference type="InterPro" id="IPR006311">
    <property type="entry name" value="TAT_signal"/>
</dbReference>
<gene>
    <name evidence="2" type="ORF">E8L99_18030</name>
</gene>
<evidence type="ECO:0000256" key="1">
    <source>
        <dbReference type="ARBA" id="ARBA00022729"/>
    </source>
</evidence>
<sequence>MTSNTRSDGINRRTILAGFGAGTVASLGAPQILRAQTRELVVGGAASHKAWVETHVQPLFEKKYNAKLTFEGTRSLVNLEKMQKNKDRPYLSVVQMDDPVMILAVKEGLLDPLTAAKAPNLAKLKPGTVHMDGQWANYLQPWQGIAYNTNVIKEPPTSWADAWDPKYKGRIIIPSLQNTEGLANLFVASSIATGKPMAEAMRDTESGFKKLVSLKPNLLTVYNQMPQAFSLLEQGEAHMIVGALSSFALQRRLDGAPLGLAAPKEGIFPVPSGIAVVKGGPNADLAFAYVNELLGAEVQNKIAPPTFALPTNVDVPIPAGMPTNATMHTIDWAFVAENRNSWVQRWDREMSM</sequence>
<dbReference type="PANTHER" id="PTHR30006">
    <property type="entry name" value="THIAMINE-BINDING PERIPLASMIC PROTEIN-RELATED"/>
    <property type="match status" value="1"/>
</dbReference>
<evidence type="ECO:0000313" key="2">
    <source>
        <dbReference type="EMBL" id="QCK87521.1"/>
    </source>
</evidence>
<dbReference type="CDD" id="cd13589">
    <property type="entry name" value="PBP2_polyamine_RpCGA009"/>
    <property type="match status" value="1"/>
</dbReference>
<dbReference type="Pfam" id="PF13343">
    <property type="entry name" value="SBP_bac_6"/>
    <property type="match status" value="1"/>
</dbReference>
<reference evidence="2 3" key="1">
    <citation type="submission" date="2019-04" db="EMBL/GenBank/DDBJ databases">
        <title>Phreatobacter aquaticus sp. nov.</title>
        <authorList>
            <person name="Choi A."/>
            <person name="Baek K."/>
        </authorList>
    </citation>
    <scope>NUCLEOTIDE SEQUENCE [LARGE SCALE GENOMIC DNA]</scope>
    <source>
        <strain evidence="2 3">NMCR1094</strain>
    </source>
</reference>
<dbReference type="GO" id="GO:0015888">
    <property type="term" value="P:thiamine transport"/>
    <property type="evidence" value="ECO:0007669"/>
    <property type="project" value="TreeGrafter"/>
</dbReference>
<name>A0A4D7QLV7_9HYPH</name>
<dbReference type="RefSeq" id="WP_137100850.1">
    <property type="nucleotide sequence ID" value="NZ_CP039865.1"/>
</dbReference>
<dbReference type="SUPFAM" id="SSF53850">
    <property type="entry name" value="Periplasmic binding protein-like II"/>
    <property type="match status" value="1"/>
</dbReference>
<dbReference type="GO" id="GO:0030975">
    <property type="term" value="F:thiamine binding"/>
    <property type="evidence" value="ECO:0007669"/>
    <property type="project" value="TreeGrafter"/>
</dbReference>
<dbReference type="AlphaFoldDB" id="A0A4D7QLV7"/>
<dbReference type="Proteomes" id="UP000298588">
    <property type="component" value="Chromosome"/>
</dbReference>
<evidence type="ECO:0000313" key="3">
    <source>
        <dbReference type="Proteomes" id="UP000298588"/>
    </source>
</evidence>
<dbReference type="KEGG" id="paqt:E8L99_18030"/>
<proteinExistence type="predicted"/>
<accession>A0A4D7QLV7</accession>
<dbReference type="EMBL" id="CP039865">
    <property type="protein sequence ID" value="QCK87521.1"/>
    <property type="molecule type" value="Genomic_DNA"/>
</dbReference>
<dbReference type="OrthoDB" id="9766989at2"/>